<dbReference type="PANTHER" id="PTHR42942">
    <property type="entry name" value="6-O-METHYLGUANINE DNA METHYLTRANSFERASE"/>
    <property type="match status" value="1"/>
</dbReference>
<dbReference type="RefSeq" id="WP_073122413.1">
    <property type="nucleotide sequence ID" value="NZ_FRAA01000003.1"/>
</dbReference>
<dbReference type="Gene3D" id="1.10.10.10">
    <property type="entry name" value="Winged helix-like DNA-binding domain superfamily/Winged helix DNA-binding domain"/>
    <property type="match status" value="1"/>
</dbReference>
<dbReference type="AlphaFoldDB" id="A0A1M6QHA5"/>
<reference evidence="4" key="1">
    <citation type="submission" date="2016-11" db="EMBL/GenBank/DDBJ databases">
        <authorList>
            <person name="Varghese N."/>
            <person name="Submissions S."/>
        </authorList>
    </citation>
    <scope>NUCLEOTIDE SEQUENCE [LARGE SCALE GENOMIC DNA]</scope>
    <source>
        <strain evidence="4">DSM 26134</strain>
    </source>
</reference>
<dbReference type="CDD" id="cd06445">
    <property type="entry name" value="ATase"/>
    <property type="match status" value="1"/>
</dbReference>
<keyword evidence="3" id="KW-0808">Transferase</keyword>
<dbReference type="GO" id="GO:0008168">
    <property type="term" value="F:methyltransferase activity"/>
    <property type="evidence" value="ECO:0007669"/>
    <property type="project" value="UniProtKB-KW"/>
</dbReference>
<dbReference type="Proteomes" id="UP000184474">
    <property type="component" value="Unassembled WGS sequence"/>
</dbReference>
<keyword evidence="3" id="KW-0489">Methyltransferase</keyword>
<dbReference type="GO" id="GO:0032259">
    <property type="term" value="P:methylation"/>
    <property type="evidence" value="ECO:0007669"/>
    <property type="project" value="UniProtKB-KW"/>
</dbReference>
<dbReference type="Pfam" id="PF01035">
    <property type="entry name" value="DNA_binding_1"/>
    <property type="match status" value="1"/>
</dbReference>
<accession>A0A1M6QHA5</accession>
<evidence type="ECO:0000256" key="1">
    <source>
        <dbReference type="ARBA" id="ARBA00022763"/>
    </source>
</evidence>
<proteinExistence type="predicted"/>
<organism evidence="3 4">
    <name type="scientific">Reichenbachiella agariperforans</name>
    <dbReference type="NCBI Taxonomy" id="156994"/>
    <lineage>
        <taxon>Bacteria</taxon>
        <taxon>Pseudomonadati</taxon>
        <taxon>Bacteroidota</taxon>
        <taxon>Cytophagia</taxon>
        <taxon>Cytophagales</taxon>
        <taxon>Reichenbachiellaceae</taxon>
        <taxon>Reichenbachiella</taxon>
    </lineage>
</organism>
<evidence type="ECO:0000259" key="2">
    <source>
        <dbReference type="Pfam" id="PF01035"/>
    </source>
</evidence>
<dbReference type="InterPro" id="IPR036217">
    <property type="entry name" value="MethylDNA_cys_MeTrfase_DNAb"/>
</dbReference>
<dbReference type="PANTHER" id="PTHR42942:SF1">
    <property type="entry name" value="ALKYLTRANSFERASE-LIKE PROTEIN 1"/>
    <property type="match status" value="1"/>
</dbReference>
<dbReference type="InterPro" id="IPR036388">
    <property type="entry name" value="WH-like_DNA-bd_sf"/>
</dbReference>
<keyword evidence="1" id="KW-0227">DNA damage</keyword>
<dbReference type="InterPro" id="IPR052520">
    <property type="entry name" value="ATL_DNA_repair"/>
</dbReference>
<dbReference type="InterPro" id="IPR014048">
    <property type="entry name" value="MethylDNA_cys_MeTrfase_DNA-bd"/>
</dbReference>
<sequence>MAKQYSFFEDVYEVVKLIPKGRATSYGLIANYLGTKLSARMVGWAMNAAHGLPDVPAHRVVNREGLLTGKVHFGSPSRMQELLEAEGLTVVEDKIQHFKEIVWDPMKELEN</sequence>
<keyword evidence="4" id="KW-1185">Reference proteome</keyword>
<feature type="domain" description="Methylated-DNA-[protein]-cysteine S-methyltransferase DNA binding" evidence="2">
    <location>
        <begin position="7"/>
        <end position="87"/>
    </location>
</feature>
<gene>
    <name evidence="3" type="ORF">SAMN04488028_103328</name>
</gene>
<name>A0A1M6QHA5_REIAG</name>
<dbReference type="GO" id="GO:0006281">
    <property type="term" value="P:DNA repair"/>
    <property type="evidence" value="ECO:0007669"/>
    <property type="project" value="InterPro"/>
</dbReference>
<protein>
    <submittedName>
        <fullName evidence="3">Methylated-DNA-protein-cysteine methyltransferase related protein</fullName>
    </submittedName>
</protein>
<dbReference type="EMBL" id="FRAA01000003">
    <property type="protein sequence ID" value="SHK19629.1"/>
    <property type="molecule type" value="Genomic_DNA"/>
</dbReference>
<evidence type="ECO:0000313" key="4">
    <source>
        <dbReference type="Proteomes" id="UP000184474"/>
    </source>
</evidence>
<dbReference type="SUPFAM" id="SSF46767">
    <property type="entry name" value="Methylated DNA-protein cysteine methyltransferase, C-terminal domain"/>
    <property type="match status" value="1"/>
</dbReference>
<evidence type="ECO:0000313" key="3">
    <source>
        <dbReference type="EMBL" id="SHK19629.1"/>
    </source>
</evidence>
<dbReference type="STRING" id="156994.SAMN04488028_103328"/>